<proteinExistence type="predicted"/>
<keyword evidence="2" id="KW-1185">Reference proteome</keyword>
<name>B4VPE1_9CYAN</name>
<sequence length="78" mass="8747">MSNATYDEIFGAALSLPPGLRAMLAEHLLKSLDAVEQAEVDALWQQEAEARIQAIDQGRVVPIDGQQVLRQLRSRYQR</sequence>
<dbReference type="Pfam" id="PF09720">
    <property type="entry name" value="Unstab_antitox"/>
    <property type="match status" value="1"/>
</dbReference>
<organism evidence="1 2">
    <name type="scientific">Coleofasciculus chthonoplastes PCC 7420</name>
    <dbReference type="NCBI Taxonomy" id="118168"/>
    <lineage>
        <taxon>Bacteria</taxon>
        <taxon>Bacillati</taxon>
        <taxon>Cyanobacteriota</taxon>
        <taxon>Cyanophyceae</taxon>
        <taxon>Coleofasciculales</taxon>
        <taxon>Coleofasciculaceae</taxon>
        <taxon>Coleofasciculus</taxon>
    </lineage>
</organism>
<dbReference type="EMBL" id="DS989847">
    <property type="protein sequence ID" value="EDX75947.1"/>
    <property type="molecule type" value="Genomic_DNA"/>
</dbReference>
<reference evidence="1 2" key="1">
    <citation type="submission" date="2008-07" db="EMBL/GenBank/DDBJ databases">
        <authorList>
            <person name="Tandeau de Marsac N."/>
            <person name="Ferriera S."/>
            <person name="Johnson J."/>
            <person name="Kravitz S."/>
            <person name="Beeson K."/>
            <person name="Sutton G."/>
            <person name="Rogers Y.-H."/>
            <person name="Friedman R."/>
            <person name="Frazier M."/>
            <person name="Venter J.C."/>
        </authorList>
    </citation>
    <scope>NUCLEOTIDE SEQUENCE [LARGE SCALE GENOMIC DNA]</scope>
    <source>
        <strain evidence="1 2">PCC 7420</strain>
    </source>
</reference>
<evidence type="ECO:0000313" key="2">
    <source>
        <dbReference type="Proteomes" id="UP000003835"/>
    </source>
</evidence>
<dbReference type="eggNOG" id="ENOG5030RXW">
    <property type="taxonomic scope" value="Bacteria"/>
</dbReference>
<accession>B4VPE1</accession>
<dbReference type="HOGENOM" id="CLU_177580_2_1_3"/>
<gene>
    <name evidence="1" type="ORF">MC7420_5381</name>
</gene>
<dbReference type="Proteomes" id="UP000003835">
    <property type="component" value="Unassembled WGS sequence"/>
</dbReference>
<protein>
    <submittedName>
        <fullName evidence="1">Putative addiction module component, TIGR02574 family</fullName>
    </submittedName>
</protein>
<evidence type="ECO:0000313" key="1">
    <source>
        <dbReference type="EMBL" id="EDX75947.1"/>
    </source>
</evidence>
<dbReference type="OrthoDB" id="490683at2"/>
<dbReference type="AlphaFoldDB" id="B4VPE1"/>
<dbReference type="InterPro" id="IPR013406">
    <property type="entry name" value="CHP02574_addiction_mod"/>
</dbReference>
<dbReference type="RefSeq" id="WP_006100428.1">
    <property type="nucleotide sequence ID" value="NZ_DS989847.1"/>
</dbReference>